<dbReference type="EMBL" id="CAJVPZ010063118">
    <property type="protein sequence ID" value="CAG8792935.1"/>
    <property type="molecule type" value="Genomic_DNA"/>
</dbReference>
<reference evidence="1" key="1">
    <citation type="submission" date="2021-06" db="EMBL/GenBank/DDBJ databases">
        <authorList>
            <person name="Kallberg Y."/>
            <person name="Tangrot J."/>
            <person name="Rosling A."/>
        </authorList>
    </citation>
    <scope>NUCLEOTIDE SEQUENCE</scope>
    <source>
        <strain evidence="1">IN212</strain>
    </source>
</reference>
<proteinExistence type="predicted"/>
<protein>
    <submittedName>
        <fullName evidence="1">4580_t:CDS:1</fullName>
    </submittedName>
</protein>
<dbReference type="AlphaFoldDB" id="A0A9N9P731"/>
<comment type="caution">
    <text evidence="1">The sequence shown here is derived from an EMBL/GenBank/DDBJ whole genome shotgun (WGS) entry which is preliminary data.</text>
</comment>
<feature type="non-terminal residue" evidence="1">
    <location>
        <position position="1"/>
    </location>
</feature>
<keyword evidence="2" id="KW-1185">Reference proteome</keyword>
<dbReference type="Proteomes" id="UP000789396">
    <property type="component" value="Unassembled WGS sequence"/>
</dbReference>
<evidence type="ECO:0000313" key="2">
    <source>
        <dbReference type="Proteomes" id="UP000789396"/>
    </source>
</evidence>
<organism evidence="1 2">
    <name type="scientific">Racocetra fulgida</name>
    <dbReference type="NCBI Taxonomy" id="60492"/>
    <lineage>
        <taxon>Eukaryota</taxon>
        <taxon>Fungi</taxon>
        <taxon>Fungi incertae sedis</taxon>
        <taxon>Mucoromycota</taxon>
        <taxon>Glomeromycotina</taxon>
        <taxon>Glomeromycetes</taxon>
        <taxon>Diversisporales</taxon>
        <taxon>Gigasporaceae</taxon>
        <taxon>Racocetra</taxon>
    </lineage>
</organism>
<gene>
    <name evidence="1" type="ORF">RFULGI_LOCUS16924</name>
</gene>
<sequence length="71" mass="7991">YVHAIRGHLLFKTRNDVLLSDNYILAFQRVANFRFKLVDDLITSSSESILAYITSVSSEIGNDNAMIANVE</sequence>
<feature type="non-terminal residue" evidence="1">
    <location>
        <position position="71"/>
    </location>
</feature>
<accession>A0A9N9P731</accession>
<evidence type="ECO:0000313" key="1">
    <source>
        <dbReference type="EMBL" id="CAG8792935.1"/>
    </source>
</evidence>
<dbReference type="OrthoDB" id="2443197at2759"/>
<name>A0A9N9P731_9GLOM</name>